<dbReference type="NCBIfam" id="TIGR01573">
    <property type="entry name" value="cas2"/>
    <property type="match status" value="1"/>
</dbReference>
<dbReference type="GO" id="GO:0004521">
    <property type="term" value="F:RNA endonuclease activity"/>
    <property type="evidence" value="ECO:0007669"/>
    <property type="project" value="InterPro"/>
</dbReference>
<evidence type="ECO:0000256" key="2">
    <source>
        <dbReference type="ARBA" id="ARBA00009959"/>
    </source>
</evidence>
<evidence type="ECO:0000313" key="10">
    <source>
        <dbReference type="EMBL" id="AJC73723.1"/>
    </source>
</evidence>
<dbReference type="STRING" id="1123384.AJ81_05350"/>
<evidence type="ECO:0000256" key="7">
    <source>
        <dbReference type="ARBA" id="ARBA00022842"/>
    </source>
</evidence>
<dbReference type="InterPro" id="IPR021127">
    <property type="entry name" value="CRISPR_associated_Cas2"/>
</dbReference>
<reference evidence="10 11" key="1">
    <citation type="submission" date="2014-01" db="EMBL/GenBank/DDBJ databases">
        <title>Genome sequencing of Thermotog hypogea.</title>
        <authorList>
            <person name="Zhang X."/>
            <person name="Alvare G."/>
            <person name="Fristensky B."/>
            <person name="Chen L."/>
            <person name="Suen T."/>
            <person name="Chen Q."/>
            <person name="Ma K."/>
        </authorList>
    </citation>
    <scope>NUCLEOTIDE SEQUENCE [LARGE SCALE GENOMIC DNA]</scope>
    <source>
        <strain evidence="10 11">DSM 11164</strain>
    </source>
</reference>
<accession>A0A0X1KR47</accession>
<keyword evidence="6 9" id="KW-0378">Hydrolase</keyword>
<evidence type="ECO:0000256" key="5">
    <source>
        <dbReference type="ARBA" id="ARBA00022759"/>
    </source>
</evidence>
<keyword evidence="7 9" id="KW-0460">Magnesium</keyword>
<dbReference type="GO" id="GO:0043571">
    <property type="term" value="P:maintenance of CRISPR repeat elements"/>
    <property type="evidence" value="ECO:0007669"/>
    <property type="project" value="UniProtKB-UniRule"/>
</dbReference>
<evidence type="ECO:0000256" key="3">
    <source>
        <dbReference type="ARBA" id="ARBA00022722"/>
    </source>
</evidence>
<dbReference type="GO" id="GO:0016787">
    <property type="term" value="F:hydrolase activity"/>
    <property type="evidence" value="ECO:0007669"/>
    <property type="project" value="UniProtKB-KW"/>
</dbReference>
<gene>
    <name evidence="9" type="primary">cas2</name>
    <name evidence="10" type="ORF">AJ81_05350</name>
</gene>
<keyword evidence="3 9" id="KW-0540">Nuclease</keyword>
<keyword evidence="4 9" id="KW-0479">Metal-binding</keyword>
<keyword evidence="11" id="KW-1185">Reference proteome</keyword>
<evidence type="ECO:0000313" key="11">
    <source>
        <dbReference type="Proteomes" id="UP000077469"/>
    </source>
</evidence>
<dbReference type="HAMAP" id="MF_01471">
    <property type="entry name" value="Cas2"/>
    <property type="match status" value="1"/>
</dbReference>
<evidence type="ECO:0000256" key="9">
    <source>
        <dbReference type="HAMAP-Rule" id="MF_01471"/>
    </source>
</evidence>
<sequence>MYVIMVYDVNVKRVNKVLKISRKYLNWTIRSVLEGFLTKESYESLKRELLKVIDEKEDSVYFYLIDTDRQPHKIVLGEVRTDFKFIG</sequence>
<dbReference type="Proteomes" id="UP000077469">
    <property type="component" value="Chromosome"/>
</dbReference>
<dbReference type="PANTHER" id="PTHR34405">
    <property type="entry name" value="CRISPR-ASSOCIATED ENDORIBONUCLEASE CAS2"/>
    <property type="match status" value="1"/>
</dbReference>
<comment type="similarity">
    <text evidence="2 9">Belongs to the CRISPR-associated endoribonuclease Cas2 protein family.</text>
</comment>
<dbReference type="KEGG" id="phy:AJ81_05350"/>
<dbReference type="PANTHER" id="PTHR34405:SF1">
    <property type="entry name" value="CRISPR-ASSOCIATED ENDORIBONUCLEASE CAS2"/>
    <property type="match status" value="1"/>
</dbReference>
<keyword evidence="5 9" id="KW-0255">Endonuclease</keyword>
<dbReference type="SUPFAM" id="SSF143430">
    <property type="entry name" value="TTP0101/SSO1404-like"/>
    <property type="match status" value="1"/>
</dbReference>
<dbReference type="EMBL" id="CP007141">
    <property type="protein sequence ID" value="AJC73723.1"/>
    <property type="molecule type" value="Genomic_DNA"/>
</dbReference>
<keyword evidence="8 9" id="KW-0051">Antiviral defense</keyword>
<comment type="function">
    <text evidence="9">CRISPR (clustered regularly interspaced short palindromic repeat), is an adaptive immune system that provides protection against mobile genetic elements (viruses, transposable elements and conjugative plasmids). CRISPR clusters contain sequences complementary to antecedent mobile elements and target invading nucleic acids. CRISPR clusters are transcribed and processed into CRISPR RNA (crRNA). Functions as a ssRNA-specific endoribonuclease. Involved in the integration of spacer DNA into the CRISPR cassette.</text>
</comment>
<name>A0A0X1KR47_9THEM</name>
<dbReference type="RefSeq" id="WP_031505224.1">
    <property type="nucleotide sequence ID" value="NC_022795.1"/>
</dbReference>
<dbReference type="InterPro" id="IPR019199">
    <property type="entry name" value="Virulence_VapD/CRISPR_Cas2"/>
</dbReference>
<organism evidence="10 11">
    <name type="scientific">Pseudothermotoga hypogea DSM 11164 = NBRC 106472</name>
    <dbReference type="NCBI Taxonomy" id="1123384"/>
    <lineage>
        <taxon>Bacteria</taxon>
        <taxon>Thermotogati</taxon>
        <taxon>Thermotogota</taxon>
        <taxon>Thermotogae</taxon>
        <taxon>Thermotogales</taxon>
        <taxon>Thermotogaceae</taxon>
        <taxon>Pseudothermotoga</taxon>
    </lineage>
</organism>
<dbReference type="OrthoDB" id="279819at2"/>
<dbReference type="PaxDb" id="1123384-AJ81_05350"/>
<evidence type="ECO:0000256" key="4">
    <source>
        <dbReference type="ARBA" id="ARBA00022723"/>
    </source>
</evidence>
<proteinExistence type="inferred from homology"/>
<evidence type="ECO:0000256" key="1">
    <source>
        <dbReference type="ARBA" id="ARBA00001946"/>
    </source>
</evidence>
<dbReference type="GO" id="GO:0046872">
    <property type="term" value="F:metal ion binding"/>
    <property type="evidence" value="ECO:0007669"/>
    <property type="project" value="UniProtKB-UniRule"/>
</dbReference>
<feature type="binding site" evidence="9">
    <location>
        <position position="8"/>
    </location>
    <ligand>
        <name>Mg(2+)</name>
        <dbReference type="ChEBI" id="CHEBI:18420"/>
        <note>catalytic</note>
    </ligand>
</feature>
<dbReference type="Gene3D" id="3.30.70.240">
    <property type="match status" value="1"/>
</dbReference>
<protein>
    <recommendedName>
        <fullName evidence="9">CRISPR-associated endoribonuclease Cas2</fullName>
        <ecNumber evidence="9">3.1.-.-</ecNumber>
    </recommendedName>
</protein>
<evidence type="ECO:0000256" key="6">
    <source>
        <dbReference type="ARBA" id="ARBA00022801"/>
    </source>
</evidence>
<comment type="cofactor">
    <cofactor evidence="1 9">
        <name>Mg(2+)</name>
        <dbReference type="ChEBI" id="CHEBI:18420"/>
    </cofactor>
</comment>
<dbReference type="Pfam" id="PF09827">
    <property type="entry name" value="CRISPR_Cas2"/>
    <property type="match status" value="1"/>
</dbReference>
<dbReference type="AlphaFoldDB" id="A0A0X1KR47"/>
<dbReference type="EC" id="3.1.-.-" evidence="9"/>
<dbReference type="GO" id="GO:0051607">
    <property type="term" value="P:defense response to virus"/>
    <property type="evidence" value="ECO:0007669"/>
    <property type="project" value="UniProtKB-UniRule"/>
</dbReference>
<comment type="subunit">
    <text evidence="9">Homodimer, forms a heterotetramer with a Cas1 homodimer.</text>
</comment>
<dbReference type="PATRIC" id="fig|1123384.7.peg.1058"/>
<dbReference type="CDD" id="cd09725">
    <property type="entry name" value="Cas2_I_II_III"/>
    <property type="match status" value="1"/>
</dbReference>
<evidence type="ECO:0000256" key="8">
    <source>
        <dbReference type="ARBA" id="ARBA00023118"/>
    </source>
</evidence>